<reference evidence="1 2" key="1">
    <citation type="submission" date="2021-08" db="EMBL/GenBank/DDBJ databases">
        <title>Draft Genome Sequence of Phanerochaete sordida strain YK-624.</title>
        <authorList>
            <person name="Mori T."/>
            <person name="Dohra H."/>
            <person name="Suzuki T."/>
            <person name="Kawagishi H."/>
            <person name="Hirai H."/>
        </authorList>
    </citation>
    <scope>NUCLEOTIDE SEQUENCE [LARGE SCALE GENOMIC DNA]</scope>
    <source>
        <strain evidence="1 2">YK-624</strain>
    </source>
</reference>
<accession>A0A9P3GF52</accession>
<sequence>MHVGGVIAASFFRIARRIGDVDFVEHSWSFLRASGFFGGHEVAAEYCSVTIGRGQDIRQIFLTVLPHIPLVHHSGVIQDVISQLLPDNLDLALKVYAWARQSDVVLDSCVVRELGMQVATSGNTVEAVRYLEDPGLCLEHKLDVVTVLLQCAVDPSQEFHSPELFARSVDTLVRTSDRPGRPPGGFEESLLAALMVRRHPWLPRVVATIQRPWRFFFSERFLTLAAEELVQQHQPRMALLLLRRGGLVGADVQDALVPRLLRAQAYKPAGSMLGDPWPAPKPPSLSPRLLDLLQSSRKKPSRSLKVPALWSAATSPGEVGLLAKALVRHVGLTKLSLADAGAQHRTALGNTILHASATRGTQAQAARVRRVLGTFRRLRDEQGFVPDRVTTNVLVGALLRWSAAVDAAGVRALFDRMVRSGYPAGDACAPGAGPFRTPVADGVRFEVPEVAAPIQYAAHVRPLYKMFVKALYLRGDAEGARVIVGILKGLEVKERMARVQRSLDSDQGAHRGKKRGDS</sequence>
<dbReference type="EMBL" id="BPQB01000041">
    <property type="protein sequence ID" value="GJE94552.1"/>
    <property type="molecule type" value="Genomic_DNA"/>
</dbReference>
<organism evidence="1 2">
    <name type="scientific">Phanerochaete sordida</name>
    <dbReference type="NCBI Taxonomy" id="48140"/>
    <lineage>
        <taxon>Eukaryota</taxon>
        <taxon>Fungi</taxon>
        <taxon>Dikarya</taxon>
        <taxon>Basidiomycota</taxon>
        <taxon>Agaricomycotina</taxon>
        <taxon>Agaricomycetes</taxon>
        <taxon>Polyporales</taxon>
        <taxon>Phanerochaetaceae</taxon>
        <taxon>Phanerochaete</taxon>
    </lineage>
</organism>
<dbReference type="Proteomes" id="UP000703269">
    <property type="component" value="Unassembled WGS sequence"/>
</dbReference>
<name>A0A9P3GF52_9APHY</name>
<dbReference type="AlphaFoldDB" id="A0A9P3GF52"/>
<comment type="caution">
    <text evidence="1">The sequence shown here is derived from an EMBL/GenBank/DDBJ whole genome shotgun (WGS) entry which is preliminary data.</text>
</comment>
<evidence type="ECO:0000313" key="2">
    <source>
        <dbReference type="Proteomes" id="UP000703269"/>
    </source>
</evidence>
<protein>
    <submittedName>
        <fullName evidence="1">Uncharacterized protein</fullName>
    </submittedName>
</protein>
<proteinExistence type="predicted"/>
<gene>
    <name evidence="1" type="ORF">PsYK624_107220</name>
</gene>
<evidence type="ECO:0000313" key="1">
    <source>
        <dbReference type="EMBL" id="GJE94552.1"/>
    </source>
</evidence>
<keyword evidence="2" id="KW-1185">Reference proteome</keyword>
<dbReference type="OrthoDB" id="2799544at2759"/>